<dbReference type="GO" id="GO:0006355">
    <property type="term" value="P:regulation of DNA-templated transcription"/>
    <property type="evidence" value="ECO:0007669"/>
    <property type="project" value="TreeGrafter"/>
</dbReference>
<dbReference type="InterPro" id="IPR015525">
    <property type="entry name" value="BRCA2"/>
</dbReference>
<keyword evidence="2" id="KW-0227">DNA damage</keyword>
<accession>A0A5J4Z4D8</accession>
<feature type="region of interest" description="Disordered" evidence="4">
    <location>
        <begin position="176"/>
        <end position="196"/>
    </location>
</feature>
<feature type="domain" description="BRCA2 OB1" evidence="5">
    <location>
        <begin position="1275"/>
        <end position="1419"/>
    </location>
</feature>
<dbReference type="InterPro" id="IPR015187">
    <property type="entry name" value="BRCA2_OB_1"/>
</dbReference>
<dbReference type="InterPro" id="IPR012340">
    <property type="entry name" value="NA-bd_OB-fold"/>
</dbReference>
<feature type="compositionally biased region" description="Basic and acidic residues" evidence="4">
    <location>
        <begin position="361"/>
        <end position="376"/>
    </location>
</feature>
<evidence type="ECO:0000313" key="7">
    <source>
        <dbReference type="Proteomes" id="UP000324585"/>
    </source>
</evidence>
<proteinExistence type="predicted"/>
<feature type="compositionally biased region" description="Basic and acidic residues" evidence="4">
    <location>
        <begin position="419"/>
        <end position="428"/>
    </location>
</feature>
<feature type="region of interest" description="Disordered" evidence="4">
    <location>
        <begin position="939"/>
        <end position="969"/>
    </location>
</feature>
<dbReference type="GO" id="GO:0000724">
    <property type="term" value="P:double-strand break repair via homologous recombination"/>
    <property type="evidence" value="ECO:0007669"/>
    <property type="project" value="InterPro"/>
</dbReference>
<feature type="region of interest" description="Disordered" evidence="4">
    <location>
        <begin position="144"/>
        <end position="164"/>
    </location>
</feature>
<feature type="region of interest" description="Disordered" evidence="4">
    <location>
        <begin position="1"/>
        <end position="93"/>
    </location>
</feature>
<evidence type="ECO:0000256" key="3">
    <source>
        <dbReference type="ARBA" id="ARBA00023204"/>
    </source>
</evidence>
<feature type="compositionally biased region" description="Basic and acidic residues" evidence="4">
    <location>
        <begin position="182"/>
        <end position="194"/>
    </location>
</feature>
<feature type="compositionally biased region" description="Basic residues" evidence="4">
    <location>
        <begin position="27"/>
        <end position="37"/>
    </location>
</feature>
<reference evidence="7" key="1">
    <citation type="journal article" date="2019" name="Nat. Commun.">
        <title>Expansion of phycobilisome linker gene families in mesophilic red algae.</title>
        <authorList>
            <person name="Lee J."/>
            <person name="Kim D."/>
            <person name="Bhattacharya D."/>
            <person name="Yoon H.S."/>
        </authorList>
    </citation>
    <scope>NUCLEOTIDE SEQUENCE [LARGE SCALE GENOMIC DNA]</scope>
    <source>
        <strain evidence="7">CCMP 1328</strain>
    </source>
</reference>
<dbReference type="InterPro" id="IPR002093">
    <property type="entry name" value="BRCA2_repeat"/>
</dbReference>
<dbReference type="OrthoDB" id="21095at2759"/>
<feature type="compositionally biased region" description="Basic and acidic residues" evidence="4">
    <location>
        <begin position="400"/>
        <end position="409"/>
    </location>
</feature>
<organism evidence="6 7">
    <name type="scientific">Porphyridium purpureum</name>
    <name type="common">Red alga</name>
    <name type="synonym">Porphyridium cruentum</name>
    <dbReference type="NCBI Taxonomy" id="35688"/>
    <lineage>
        <taxon>Eukaryota</taxon>
        <taxon>Rhodophyta</taxon>
        <taxon>Bangiophyceae</taxon>
        <taxon>Porphyridiales</taxon>
        <taxon>Porphyridiaceae</taxon>
        <taxon>Porphyridium</taxon>
    </lineage>
</organism>
<evidence type="ECO:0000259" key="5">
    <source>
        <dbReference type="Pfam" id="PF09103"/>
    </source>
</evidence>
<dbReference type="PANTHER" id="PTHR11289:SF0">
    <property type="entry name" value="BREAST CANCER TYPE 2 SUSCEPTIBILITY PROTEIN"/>
    <property type="match status" value="1"/>
</dbReference>
<gene>
    <name evidence="6" type="ORF">FVE85_5780</name>
</gene>
<keyword evidence="7" id="KW-1185">Reference proteome</keyword>
<evidence type="ECO:0000256" key="4">
    <source>
        <dbReference type="SAM" id="MobiDB-lite"/>
    </source>
</evidence>
<feature type="region of interest" description="Disordered" evidence="4">
    <location>
        <begin position="322"/>
        <end position="440"/>
    </location>
</feature>
<feature type="compositionally biased region" description="Polar residues" evidence="4">
    <location>
        <begin position="56"/>
        <end position="69"/>
    </location>
</feature>
<dbReference type="PANTHER" id="PTHR11289">
    <property type="entry name" value="BREAST CANCER TYPE 2 SUSCEPTIBILITY PROTEIN BRCA2"/>
    <property type="match status" value="1"/>
</dbReference>
<dbReference type="Gene3D" id="2.40.50.140">
    <property type="entry name" value="Nucleic acid-binding proteins"/>
    <property type="match status" value="2"/>
</dbReference>
<sequence length="1789" mass="193552">MEKQETMLGLAFEDPVSCTSDEDQVISRRRNSQRVHTSRSQPMLPQMPLPGHQMHTHATSQHSHETQVSAPARPDYATKSRKSGRAAKSTLRSDGICRRKVAECDGQTIARHGLAHGLRDDLADAWTSTEDHDGRAVMMDTDIISTDDDDDNEEKAAQPSTLVPGTAFIDDHIQDASSSDDQEVKAPETNHSRADFLSPKDWLDAWQIMEMETHEKEAQDGKDTSIVGSTVLQTKCTDADNIIAVQAHGRSMQDRSTALAHVPVFLGEIEACASGTKFPGVVLIEDVTPEGVAQHNRLAPDLFLAQPNEADMVRKRLRFDEHHEAAPSMPNQRLSNGMRESEQTSIPAFEENQNIRKRPRQYSDEKCLPGHEHQCRPPDQLGKESSTGNPCSGEENIPSTRERDEKNEMQRGASQNPQHDQDDGDLHSQKPPAVAPHASTDFHQSGYHFAACGFQTNLGRAPQNEVVLNQCQRLLDTDQFCQDAVEHQHVFPEGAARNFILELESFEHCGPAQRLGSSCASAFRTSACVLNSKYDGAQGGLSINYADNNASESQQAKCAVQTAPALAGREIRNHEHPQDFETDSPSASDNIIRVFRSIQDCAGDAPDVDPDASELHQSRYAVAAILPSDLSRAHDFPEDTHRHGVALYPGNLVSQIVAEGGDRGGLGQKQIPCAELCDGGTDHHVDTDLTAGGLPDKAVTFATIRGGSPGMSHGKSRHGESMIVQEDDEHDQAKLARARVRPTERIAGVASSFAFTTARGKSIDISDKMLQKARTILGDGNDDGCSLPAFPPAKRAMEGASTAFATAGGKSIEVSDKMLQKARTILGDGNDDGCGLPAFPPAKRAMEGASTAFATAGGKSIEVSDKMLQKARTILGDGNDDDCGLPAFLPTKRAMGGASAAFATAGGKSIEVSDKMLQKARTILGTEHDDDHGKILARAPVERPMPSYSARLDVGPDSAQGSSESARSPLLGEFEASKGDMLDDDRANLDAREGQRSTPDLSHLAQARFNKKVVPLLHAGPFIRCSSPFQAATRTTASTRKVSFKNQNGKAPFRPPDRIVRNSDEAAASTRGKLLPRKEGLRSSNNAMVDIRAVYISQSGEYVRPPHRNARGKQFDADVHFQPRAVAAASGSTIKGIMSLEQAAQYSFAVDQLGFRDEHDVLGIFSMSSAAELLPTSRPKGAGNDQSVGMQNVLRFFSSIFPALEPTENTHCDDDRLASRPGSAVWIRNAYTLQVWRHARTRGAACAFTLRDVLVSMARRIEKEWNQVEKPPFLRLSERDALPSSPHVCYVVSLSLVPTCSGLGSVQYSMLITDGAYLLKASLPLQLGAHVVSGKIAAGTKLFITGSAFKENADMVGGTGGHGLGKNNSVQTRVRSPNPGSDPSPAVKRLEPGALDCAPLILHPNGVRGAKASAKLGVQKKLPTIHSLKSVFLLGRESVVPSVELLVLRVYPTRFVETVEQAEGQSSTAAGPIQPNYGGRRIFRTREQEEHVREEAYNRCGGSANERNVKAAREVLVADKYGQRALVTIWQQDAAYADNVLKENVYLRIQAASCHQLRPPRAGAAIRIIAGQKSVLRTFERSVIPRAFFQERTLSYASQAALRMDADLLLVVLLVGPVQTIGSHSSTRYVFCADARESLASDVSPERIPIVVVEFRDDDAKNIPRIVSVAQESLVKRLICLGEWSGGPVAAGARDAANNLQESADLFVLGRDVAVCDRVAVANTIACESSTRTSWLSGGQLVRARGNGLYAGTLPAAVQRRLDAKTPAVWSALLRRANDLVCGRARTAL</sequence>
<dbReference type="Pfam" id="PF00634">
    <property type="entry name" value="BRCA2"/>
    <property type="match status" value="3"/>
</dbReference>
<dbReference type="Proteomes" id="UP000324585">
    <property type="component" value="Unassembled WGS sequence"/>
</dbReference>
<feature type="region of interest" description="Disordered" evidence="4">
    <location>
        <begin position="1360"/>
        <end position="1389"/>
    </location>
</feature>
<dbReference type="EMBL" id="VRMN01000001">
    <property type="protein sequence ID" value="KAA8498195.1"/>
    <property type="molecule type" value="Genomic_DNA"/>
</dbReference>
<keyword evidence="1" id="KW-0677">Repeat</keyword>
<protein>
    <submittedName>
        <fullName evidence="6">Protein BREAST CANCER SUSCEPTIBILITY 2-like A</fullName>
    </submittedName>
</protein>
<feature type="compositionally biased region" description="Polar residues" evidence="4">
    <location>
        <begin position="1366"/>
        <end position="1381"/>
    </location>
</feature>
<comment type="caution">
    <text evidence="6">The sequence shown here is derived from an EMBL/GenBank/DDBJ whole genome shotgun (WGS) entry which is preliminary data.</text>
</comment>
<dbReference type="SUPFAM" id="SSF50249">
    <property type="entry name" value="Nucleic acid-binding proteins"/>
    <property type="match status" value="1"/>
</dbReference>
<keyword evidence="3" id="KW-0234">DNA repair</keyword>
<evidence type="ECO:0000256" key="2">
    <source>
        <dbReference type="ARBA" id="ARBA00022763"/>
    </source>
</evidence>
<name>A0A5J4Z4D8_PORPP</name>
<dbReference type="PROSITE" id="PS50138">
    <property type="entry name" value="BRCA2_REPEAT"/>
    <property type="match status" value="4"/>
</dbReference>
<evidence type="ECO:0000313" key="6">
    <source>
        <dbReference type="EMBL" id="KAA8498195.1"/>
    </source>
</evidence>
<dbReference type="Pfam" id="PF09103">
    <property type="entry name" value="BRCA-2_OB1"/>
    <property type="match status" value="1"/>
</dbReference>
<evidence type="ECO:0000256" key="1">
    <source>
        <dbReference type="ARBA" id="ARBA00022737"/>
    </source>
</evidence>